<protein>
    <submittedName>
        <fullName evidence="1">Uncharacterized protein</fullName>
    </submittedName>
</protein>
<reference evidence="1" key="1">
    <citation type="submission" date="2019-12" db="EMBL/GenBank/DDBJ databases">
        <title>Novel species isolated from a subtropical stream in China.</title>
        <authorList>
            <person name="Lu H."/>
        </authorList>
    </citation>
    <scope>NUCLEOTIDE SEQUENCE [LARGE SCALE GENOMIC DNA]</scope>
    <source>
        <strain evidence="1">FT93W</strain>
    </source>
</reference>
<proteinExistence type="predicted"/>
<sequence length="224" mass="23752">MAWLHEFHHRSRFGQLLVKRGLITQEQLDRAIAHQEETGRRLGEIFTEWDVITHQHLDELLHSQHNMRAAAAMAVALLSPLTALAAPVAPQTPASAPAAALQQLSESEMRGSSAQGLSADLVAQISQPASVNGVAVIGDMAKLVNPVLGFLEAESSVRNVVYDARNASAAIQADGSLTLQMPTSIGALSFNNVHVRGNSGGSFGSVEVRGIDLSSTVVSLGVRH</sequence>
<comment type="caution">
    <text evidence="1">The sequence shown here is derived from an EMBL/GenBank/DDBJ whole genome shotgun (WGS) entry which is preliminary data.</text>
</comment>
<accession>A0A845HZ16</accession>
<dbReference type="EMBL" id="WWCL01000003">
    <property type="protein sequence ID" value="MYN46273.1"/>
    <property type="molecule type" value="Genomic_DNA"/>
</dbReference>
<evidence type="ECO:0000313" key="2">
    <source>
        <dbReference type="Proteomes" id="UP000444316"/>
    </source>
</evidence>
<keyword evidence="2" id="KW-1185">Reference proteome</keyword>
<organism evidence="1 2">
    <name type="scientific">Duganella fentianensis</name>
    <dbReference type="NCBI Taxonomy" id="2692177"/>
    <lineage>
        <taxon>Bacteria</taxon>
        <taxon>Pseudomonadati</taxon>
        <taxon>Pseudomonadota</taxon>
        <taxon>Betaproteobacteria</taxon>
        <taxon>Burkholderiales</taxon>
        <taxon>Oxalobacteraceae</taxon>
        <taxon>Telluria group</taxon>
        <taxon>Duganella</taxon>
    </lineage>
</organism>
<dbReference type="SUPFAM" id="SSF160246">
    <property type="entry name" value="EspE N-terminal domain-like"/>
    <property type="match status" value="1"/>
</dbReference>
<gene>
    <name evidence="1" type="ORF">GTP23_14570</name>
</gene>
<dbReference type="RefSeq" id="WP_161035829.1">
    <property type="nucleotide sequence ID" value="NZ_WWCL01000003.1"/>
</dbReference>
<dbReference type="AlphaFoldDB" id="A0A845HZ16"/>
<dbReference type="Proteomes" id="UP000444316">
    <property type="component" value="Unassembled WGS sequence"/>
</dbReference>
<name>A0A845HZ16_9BURK</name>
<evidence type="ECO:0000313" key="1">
    <source>
        <dbReference type="EMBL" id="MYN46273.1"/>
    </source>
</evidence>
<dbReference type="InterPro" id="IPR037257">
    <property type="entry name" value="T2SS_E_N_sf"/>
</dbReference>